<protein>
    <submittedName>
        <fullName evidence="5">Ankyrin repeat protein</fullName>
    </submittedName>
</protein>
<dbReference type="EMBL" id="LSBJ02000002">
    <property type="protein sequence ID" value="OAQ59613.1"/>
    <property type="molecule type" value="Genomic_DNA"/>
</dbReference>
<evidence type="ECO:0000256" key="4">
    <source>
        <dbReference type="SAM" id="MobiDB-lite"/>
    </source>
</evidence>
<evidence type="ECO:0000256" key="1">
    <source>
        <dbReference type="ARBA" id="ARBA00022737"/>
    </source>
</evidence>
<feature type="repeat" description="ANK" evidence="3">
    <location>
        <begin position="473"/>
        <end position="505"/>
    </location>
</feature>
<dbReference type="Proteomes" id="UP000078397">
    <property type="component" value="Unassembled WGS sequence"/>
</dbReference>
<accession>A0A179F371</accession>
<dbReference type="InterPro" id="IPR036770">
    <property type="entry name" value="Ankyrin_rpt-contain_sf"/>
</dbReference>
<feature type="region of interest" description="Disordered" evidence="4">
    <location>
        <begin position="1"/>
        <end position="22"/>
    </location>
</feature>
<dbReference type="PANTHER" id="PTHR24198">
    <property type="entry name" value="ANKYRIN REPEAT AND PROTEIN KINASE DOMAIN-CONTAINING PROTEIN"/>
    <property type="match status" value="1"/>
</dbReference>
<evidence type="ECO:0000256" key="2">
    <source>
        <dbReference type="ARBA" id="ARBA00023043"/>
    </source>
</evidence>
<keyword evidence="1" id="KW-0677">Repeat</keyword>
<proteinExistence type="predicted"/>
<dbReference type="GeneID" id="28847280"/>
<dbReference type="SUPFAM" id="SSF48403">
    <property type="entry name" value="Ankyrin repeat"/>
    <property type="match status" value="2"/>
</dbReference>
<dbReference type="PROSITE" id="PS50297">
    <property type="entry name" value="ANK_REP_REGION"/>
    <property type="match status" value="2"/>
</dbReference>
<dbReference type="RefSeq" id="XP_018137606.1">
    <property type="nucleotide sequence ID" value="XM_018283286.1"/>
</dbReference>
<comment type="caution">
    <text evidence="5">The sequence shown here is derived from an EMBL/GenBank/DDBJ whole genome shotgun (WGS) entry which is preliminary data.</text>
</comment>
<evidence type="ECO:0000313" key="6">
    <source>
        <dbReference type="Proteomes" id="UP000078397"/>
    </source>
</evidence>
<dbReference type="PANTHER" id="PTHR24198:SF165">
    <property type="entry name" value="ANKYRIN REPEAT-CONTAINING PROTEIN-RELATED"/>
    <property type="match status" value="1"/>
</dbReference>
<dbReference type="Pfam" id="PF12796">
    <property type="entry name" value="Ank_2"/>
    <property type="match status" value="1"/>
</dbReference>
<organism evidence="5 6">
    <name type="scientific">Pochonia chlamydosporia 170</name>
    <dbReference type="NCBI Taxonomy" id="1380566"/>
    <lineage>
        <taxon>Eukaryota</taxon>
        <taxon>Fungi</taxon>
        <taxon>Dikarya</taxon>
        <taxon>Ascomycota</taxon>
        <taxon>Pezizomycotina</taxon>
        <taxon>Sordariomycetes</taxon>
        <taxon>Hypocreomycetidae</taxon>
        <taxon>Hypocreales</taxon>
        <taxon>Clavicipitaceae</taxon>
        <taxon>Pochonia</taxon>
    </lineage>
</organism>
<dbReference type="Gene3D" id="1.25.40.20">
    <property type="entry name" value="Ankyrin repeat-containing domain"/>
    <property type="match status" value="3"/>
</dbReference>
<keyword evidence="2 3" id="KW-0040">ANK repeat</keyword>
<dbReference type="SMART" id="SM00248">
    <property type="entry name" value="ANK"/>
    <property type="match status" value="7"/>
</dbReference>
<dbReference type="PROSITE" id="PS50088">
    <property type="entry name" value="ANK_REPEAT"/>
    <property type="match status" value="2"/>
</dbReference>
<dbReference type="KEGG" id="pchm:VFPPC_03833"/>
<dbReference type="OrthoDB" id="823504at2759"/>
<gene>
    <name evidence="5" type="ORF">VFPPC_03833</name>
</gene>
<feature type="repeat" description="ANK" evidence="3">
    <location>
        <begin position="552"/>
        <end position="584"/>
    </location>
</feature>
<reference evidence="5 6" key="1">
    <citation type="journal article" date="2016" name="PLoS Pathog.">
        <title>Biosynthesis of antibiotic leucinostatins in bio-control fungus Purpureocillium lilacinum and their inhibition on phytophthora revealed by genome mining.</title>
        <authorList>
            <person name="Wang G."/>
            <person name="Liu Z."/>
            <person name="Lin R."/>
            <person name="Li E."/>
            <person name="Mao Z."/>
            <person name="Ling J."/>
            <person name="Yang Y."/>
            <person name="Yin W.B."/>
            <person name="Xie B."/>
        </authorList>
    </citation>
    <scope>NUCLEOTIDE SEQUENCE [LARGE SCALE GENOMIC DNA]</scope>
    <source>
        <strain evidence="5">170</strain>
    </source>
</reference>
<name>A0A179F371_METCM</name>
<evidence type="ECO:0000313" key="5">
    <source>
        <dbReference type="EMBL" id="OAQ59613.1"/>
    </source>
</evidence>
<evidence type="ECO:0000256" key="3">
    <source>
        <dbReference type="PROSITE-ProRule" id="PRU00023"/>
    </source>
</evidence>
<dbReference type="InterPro" id="IPR002110">
    <property type="entry name" value="Ankyrin_rpt"/>
</dbReference>
<keyword evidence="6" id="KW-1185">Reference proteome</keyword>
<dbReference type="STRING" id="1380566.A0A179F371"/>
<dbReference type="Pfam" id="PF13857">
    <property type="entry name" value="Ank_5"/>
    <property type="match status" value="1"/>
</dbReference>
<dbReference type="AlphaFoldDB" id="A0A179F371"/>
<sequence length="683" mass="76642">MEPREICQSLSDLPPEHSGTQLANVSETEIRVCLDDGTLSSELVQSVFHQDIATVTRILDEQPELVNSSVANYAETYRSWKLGDIKIDGSSTWPSSPHDVKLQQETEPLLSLAVNAYSCKIGKRYVSSVSDQAVKVVELLVQMGATVHEEQRETIIGDMCYRQDSAAIIQLLARAGAKPLGQCMTIYDTFLTAVEIAARTGCDQSLAWLLDFALSEGRVIADYLPALHMTAYDAHENCLSEFLKRGAEKLINRRVQPSFWCWTAASTVPWDAARGHTPLTNVVFANTLRDKVLNVERYQRAWLMDSSTAKRERYAWKLLEKGAETDIRHANSNKTLIYGACKWASPELVSHIIDHSGHDLDESFHYRSENSRSGPLALGGDSVGYLHVAAMYFNAEVVNILISKGIKRQTDQYKRTPLHWLALSWEEFYYTRNKQFCRDGDDQERSLAAAFAIKTATYLIDIGMVDINAQDSFGRTPLHYACYNLMSELITFLVSRHADINLKDSEDCTPLHLLAYETDQCRPKDDDFPVDSAAACFKTYNRNIDVDAKDALGNTPLLKACKKHAVNIAKLLLALGANPNIRGSDSCAPLHYAVSFPAWTQDFHFLQRPEVKVEAEELKWALLAAGADETARNARGQTVAEVELVERLSYQQKVIEVKRIMERPVQPYMGRGQSLRIPRDPVT</sequence>